<dbReference type="AlphaFoldDB" id="A0A9P6KZ63"/>
<reference evidence="1 2" key="1">
    <citation type="journal article" date="2020" name="Genome Biol. Evol.">
        <title>Comparative genomics of strictly vertically transmitted, feminizing microsporidia endosymbionts of amphipod crustaceans.</title>
        <authorList>
            <person name="Cormier A."/>
            <person name="Chebbi M.A."/>
            <person name="Giraud I."/>
            <person name="Wattier R."/>
            <person name="Teixeira M."/>
            <person name="Gilbert C."/>
            <person name="Rigaud T."/>
            <person name="Cordaux R."/>
        </authorList>
    </citation>
    <scope>NUCLEOTIDE SEQUENCE [LARGE SCALE GENOMIC DNA]</scope>
    <source>
        <strain evidence="1 2">Ou3-Ou53</strain>
    </source>
</reference>
<dbReference type="Proteomes" id="UP000740883">
    <property type="component" value="Unassembled WGS sequence"/>
</dbReference>
<sequence>AIIKRKKNTVKLQVSKKTKKQIDGEEQPIIDNYKPIIDNYKPIVDNYKPIVDNYKVFTNPLVDTKKELLSKLNLKLEEYFSCIPEDLRRTSLLKVLEELKADKTITVSIGDCSYIFEGGDFKNKDKIKDPKVKSILETMAKNLRAL</sequence>
<name>A0A9P6KZ63_9MICR</name>
<keyword evidence="2" id="KW-1185">Reference proteome</keyword>
<evidence type="ECO:0000313" key="2">
    <source>
        <dbReference type="Proteomes" id="UP000740883"/>
    </source>
</evidence>
<proteinExistence type="predicted"/>
<feature type="non-terminal residue" evidence="1">
    <location>
        <position position="1"/>
    </location>
</feature>
<organism evidence="1 2">
    <name type="scientific">Nosema granulosis</name>
    <dbReference type="NCBI Taxonomy" id="83296"/>
    <lineage>
        <taxon>Eukaryota</taxon>
        <taxon>Fungi</taxon>
        <taxon>Fungi incertae sedis</taxon>
        <taxon>Microsporidia</taxon>
        <taxon>Nosematidae</taxon>
        <taxon>Nosema</taxon>
    </lineage>
</organism>
<accession>A0A9P6KZ63</accession>
<dbReference type="OrthoDB" id="10413247at2759"/>
<comment type="caution">
    <text evidence="1">The sequence shown here is derived from an EMBL/GenBank/DDBJ whole genome shotgun (WGS) entry which is preliminary data.</text>
</comment>
<dbReference type="EMBL" id="SBJO01000116">
    <property type="protein sequence ID" value="KAF9762964.1"/>
    <property type="molecule type" value="Genomic_DNA"/>
</dbReference>
<gene>
    <name evidence="1" type="ORF">NGRA_1628</name>
</gene>
<evidence type="ECO:0000313" key="1">
    <source>
        <dbReference type="EMBL" id="KAF9762964.1"/>
    </source>
</evidence>
<protein>
    <submittedName>
        <fullName evidence="1">Uncharacterized protein</fullName>
    </submittedName>
</protein>